<dbReference type="InterPro" id="IPR000551">
    <property type="entry name" value="MerR-type_HTH_dom"/>
</dbReference>
<dbReference type="Pfam" id="PF13411">
    <property type="entry name" value="MerR_1"/>
    <property type="match status" value="1"/>
</dbReference>
<sequence length="271" mass="32065">MKKKKNYLTAGEFAKICGVAKHVLFHYDEIHLFQPAYRDEHGYRYYSYHQYDTFLVITNLKKMGMSLSAIRIYLKQRDPQMFLRLLDEKYADIDSQIAQLESIKRMMNWMQQATTSALAHQHDEIGVVTLPNATLLCSKDMENATDRSFANYMEEYIHFVKEHHIAVQESVGTMVRIENIRKQDNFNFSYLYQIVAEYDHQQLKKRARGNYLCGWHKGSYQYIQQTYDKMLAYADNKGYVLGEFAYEEYLIADIAQREEDGYVTKILLEIL</sequence>
<gene>
    <name evidence="3" type="ORF">EDD61_1367</name>
</gene>
<dbReference type="PANTHER" id="PTHR30204:SF85">
    <property type="entry name" value="MULTIDRUG-EFFLUX TRANSPORTER 2 REGULATOR"/>
    <property type="match status" value="1"/>
</dbReference>
<name>A0A4R3SU43_9FIRM</name>
<dbReference type="AlphaFoldDB" id="A0A4R3SU43"/>
<dbReference type="SMART" id="SM00422">
    <property type="entry name" value="HTH_MERR"/>
    <property type="match status" value="1"/>
</dbReference>
<organism evidence="3 4">
    <name type="scientific">Longicatena caecimuris</name>
    <dbReference type="NCBI Taxonomy" id="1796635"/>
    <lineage>
        <taxon>Bacteria</taxon>
        <taxon>Bacillati</taxon>
        <taxon>Bacillota</taxon>
        <taxon>Erysipelotrichia</taxon>
        <taxon>Erysipelotrichales</taxon>
        <taxon>Erysipelotrichaceae</taxon>
        <taxon>Longicatena</taxon>
    </lineage>
</organism>
<dbReference type="InterPro" id="IPR011256">
    <property type="entry name" value="Reg_factor_effector_dom_sf"/>
</dbReference>
<dbReference type="InterPro" id="IPR047057">
    <property type="entry name" value="MerR_fam"/>
</dbReference>
<dbReference type="Proteomes" id="UP000295773">
    <property type="component" value="Unassembled WGS sequence"/>
</dbReference>
<keyword evidence="4" id="KW-1185">Reference proteome</keyword>
<accession>A0A4R3SU43</accession>
<reference evidence="3 4" key="1">
    <citation type="submission" date="2019-03" db="EMBL/GenBank/DDBJ databases">
        <title>Genomic Encyclopedia of Type Strains, Phase IV (KMG-IV): sequencing the most valuable type-strain genomes for metagenomic binning, comparative biology and taxonomic classification.</title>
        <authorList>
            <person name="Goeker M."/>
        </authorList>
    </citation>
    <scope>NUCLEOTIDE SEQUENCE [LARGE SCALE GENOMIC DNA]</scope>
    <source>
        <strain evidence="3 4">DSM 29481</strain>
    </source>
</reference>
<evidence type="ECO:0000256" key="1">
    <source>
        <dbReference type="ARBA" id="ARBA00023125"/>
    </source>
</evidence>
<protein>
    <submittedName>
        <fullName evidence="3">DNA-binding transcriptional MerR regulator</fullName>
    </submittedName>
</protein>
<dbReference type="EMBL" id="SMBP01000036">
    <property type="protein sequence ID" value="TCU52263.1"/>
    <property type="molecule type" value="Genomic_DNA"/>
</dbReference>
<dbReference type="SUPFAM" id="SSF55136">
    <property type="entry name" value="Probable bacterial effector-binding domain"/>
    <property type="match status" value="1"/>
</dbReference>
<dbReference type="PROSITE" id="PS50937">
    <property type="entry name" value="HTH_MERR_2"/>
    <property type="match status" value="1"/>
</dbReference>
<dbReference type="InterPro" id="IPR009061">
    <property type="entry name" value="DNA-bd_dom_put_sf"/>
</dbReference>
<keyword evidence="1 3" id="KW-0238">DNA-binding</keyword>
<dbReference type="PROSITE" id="PS00552">
    <property type="entry name" value="HTH_MERR_1"/>
    <property type="match status" value="1"/>
</dbReference>
<dbReference type="GO" id="GO:0003677">
    <property type="term" value="F:DNA binding"/>
    <property type="evidence" value="ECO:0007669"/>
    <property type="project" value="UniProtKB-KW"/>
</dbReference>
<evidence type="ECO:0000313" key="4">
    <source>
        <dbReference type="Proteomes" id="UP000295773"/>
    </source>
</evidence>
<feature type="domain" description="HTH merR-type" evidence="2">
    <location>
        <begin position="7"/>
        <end position="76"/>
    </location>
</feature>
<evidence type="ECO:0000259" key="2">
    <source>
        <dbReference type="PROSITE" id="PS50937"/>
    </source>
</evidence>
<proteinExistence type="predicted"/>
<comment type="caution">
    <text evidence="3">The sequence shown here is derived from an EMBL/GenBank/DDBJ whole genome shotgun (WGS) entry which is preliminary data.</text>
</comment>
<evidence type="ECO:0000313" key="3">
    <source>
        <dbReference type="EMBL" id="TCU52263.1"/>
    </source>
</evidence>
<dbReference type="PANTHER" id="PTHR30204">
    <property type="entry name" value="REDOX-CYCLING DRUG-SENSING TRANSCRIPTIONAL ACTIVATOR SOXR"/>
    <property type="match status" value="1"/>
</dbReference>
<dbReference type="Gene3D" id="1.10.1660.10">
    <property type="match status" value="1"/>
</dbReference>
<dbReference type="Gene3D" id="3.20.80.10">
    <property type="entry name" value="Regulatory factor, effector binding domain"/>
    <property type="match status" value="1"/>
</dbReference>
<dbReference type="SUPFAM" id="SSF46955">
    <property type="entry name" value="Putative DNA-binding domain"/>
    <property type="match status" value="1"/>
</dbReference>
<dbReference type="GO" id="GO:0003700">
    <property type="term" value="F:DNA-binding transcription factor activity"/>
    <property type="evidence" value="ECO:0007669"/>
    <property type="project" value="InterPro"/>
</dbReference>
<dbReference type="RefSeq" id="WP_132225831.1">
    <property type="nucleotide sequence ID" value="NZ_JADPGE010000030.1"/>
</dbReference>